<dbReference type="EMBL" id="JANKJG010000014">
    <property type="protein sequence ID" value="MCR8827988.1"/>
    <property type="molecule type" value="Genomic_DNA"/>
</dbReference>
<dbReference type="Pfam" id="PF06707">
    <property type="entry name" value="DUF1194"/>
    <property type="match status" value="1"/>
</dbReference>
<evidence type="ECO:0000313" key="3">
    <source>
        <dbReference type="Proteomes" id="UP001165396"/>
    </source>
</evidence>
<comment type="caution">
    <text evidence="2">The sequence shown here is derived from an EMBL/GenBank/DDBJ whole genome shotgun (WGS) entry which is preliminary data.</text>
</comment>
<reference evidence="2" key="1">
    <citation type="submission" date="2022-07" db="EMBL/GenBank/DDBJ databases">
        <title>Pseudosulfitobacter sp. strain AP-MA-4, whole genome sequence.</title>
        <authorList>
            <person name="Jiang Y."/>
        </authorList>
    </citation>
    <scope>NUCLEOTIDE SEQUENCE</scope>
    <source>
        <strain evidence="2">AP-MA-4</strain>
    </source>
</reference>
<proteinExistence type="predicted"/>
<organism evidence="2 3">
    <name type="scientific">Pseudosulfitobacter koreensis</name>
    <dbReference type="NCBI Taxonomy" id="2968472"/>
    <lineage>
        <taxon>Bacteria</taxon>
        <taxon>Pseudomonadati</taxon>
        <taxon>Pseudomonadota</taxon>
        <taxon>Alphaproteobacteria</taxon>
        <taxon>Rhodobacterales</taxon>
        <taxon>Roseobacteraceae</taxon>
        <taxon>Pseudosulfitobacter</taxon>
    </lineage>
</organism>
<evidence type="ECO:0000313" key="2">
    <source>
        <dbReference type="EMBL" id="MCR8827988.1"/>
    </source>
</evidence>
<dbReference type="InterPro" id="IPR036465">
    <property type="entry name" value="vWFA_dom_sf"/>
</dbReference>
<name>A0ABT1Z4C5_9RHOB</name>
<evidence type="ECO:0000256" key="1">
    <source>
        <dbReference type="SAM" id="SignalP"/>
    </source>
</evidence>
<accession>A0ABT1Z4C5</accession>
<feature type="signal peptide" evidence="1">
    <location>
        <begin position="1"/>
        <end position="34"/>
    </location>
</feature>
<dbReference type="SUPFAM" id="SSF53300">
    <property type="entry name" value="vWA-like"/>
    <property type="match status" value="1"/>
</dbReference>
<gene>
    <name evidence="2" type="ORF">NTA49_15715</name>
</gene>
<dbReference type="Proteomes" id="UP001165396">
    <property type="component" value="Unassembled WGS sequence"/>
</dbReference>
<feature type="chain" id="PRO_5045720735" evidence="1">
    <location>
        <begin position="35"/>
        <end position="250"/>
    </location>
</feature>
<protein>
    <submittedName>
        <fullName evidence="2">DUF1194 domain-containing protein</fullName>
    </submittedName>
</protein>
<sequence length="250" mass="26998">MGQHGKHRALVTVKHALIALWWGLCMALPAAATAQECRLALVLALDVSSSVDATEDTLQRQGLVAALTAPEVRAAFFATDAPVALAVYEWSGRYNQELILDWVVVRGPAELLMAAETVAASKRSHNDFPTAMGYALGYGAGLLERAPDCLQQTLDMAGDGQNNDGFGPKAAYRAFDFAQVTVNGLVVNAADYEAEVGLIAFYQREVMHGPGAFVEVAQGFEDYERAMRRKLERELSPPVFGALRQPGDRG</sequence>
<keyword evidence="3" id="KW-1185">Reference proteome</keyword>
<dbReference type="InterPro" id="IPR010607">
    <property type="entry name" value="DUF1194"/>
</dbReference>
<keyword evidence="1" id="KW-0732">Signal</keyword>